<dbReference type="InterPro" id="IPR024161">
    <property type="entry name" value="Znf_nanos-typ"/>
</dbReference>
<reference evidence="12" key="1">
    <citation type="journal article" date="2013" name="Genome Biol.">
        <title>Draft genome of the mountain pine beetle, Dendroctonus ponderosae Hopkins, a major forest pest.</title>
        <authorList>
            <person name="Keeling C.I."/>
            <person name="Yuen M.M."/>
            <person name="Liao N.Y."/>
            <person name="Docking T.R."/>
            <person name="Chan S.K."/>
            <person name="Taylor G.A."/>
            <person name="Palmquist D.L."/>
            <person name="Jackman S.D."/>
            <person name="Nguyen A."/>
            <person name="Li M."/>
            <person name="Henderson H."/>
            <person name="Janes J.K."/>
            <person name="Zhao Y."/>
            <person name="Pandoh P."/>
            <person name="Moore R."/>
            <person name="Sperling F.A."/>
            <person name="Huber D.P."/>
            <person name="Birol I."/>
            <person name="Jones S.J."/>
            <person name="Bohlmann J."/>
        </authorList>
    </citation>
    <scope>NUCLEOTIDE SEQUENCE</scope>
</reference>
<dbReference type="Proteomes" id="UP000019118">
    <property type="component" value="Unassembled WGS sequence"/>
</dbReference>
<dbReference type="GO" id="GO:0008270">
    <property type="term" value="F:zinc ion binding"/>
    <property type="evidence" value="ECO:0007669"/>
    <property type="project" value="UniProtKB-KW"/>
</dbReference>
<proteinExistence type="inferred from homology"/>
<feature type="region of interest" description="Disordered" evidence="9">
    <location>
        <begin position="18"/>
        <end position="71"/>
    </location>
</feature>
<keyword evidence="12" id="KW-1185">Reference proteome</keyword>
<comment type="subcellular location">
    <subcellularLocation>
        <location evidence="1">Cytoplasm</location>
    </subcellularLocation>
</comment>
<evidence type="ECO:0000259" key="10">
    <source>
        <dbReference type="PROSITE" id="PS51522"/>
    </source>
</evidence>
<feature type="compositionally biased region" description="Polar residues" evidence="9">
    <location>
        <begin position="25"/>
        <end position="47"/>
    </location>
</feature>
<keyword evidence="3" id="KW-0479">Metal-binding</keyword>
<keyword evidence="4 8" id="KW-0863">Zinc-finger</keyword>
<dbReference type="PANTHER" id="PTHR12887">
    <property type="entry name" value="NANOS PROTEIN"/>
    <property type="match status" value="1"/>
</dbReference>
<comment type="similarity">
    <text evidence="8">Belongs to the nanos family.</text>
</comment>
<dbReference type="Pfam" id="PF05741">
    <property type="entry name" value="zf-nanos"/>
    <property type="match status" value="1"/>
</dbReference>
<dbReference type="GO" id="GO:0003723">
    <property type="term" value="F:RNA binding"/>
    <property type="evidence" value="ECO:0007669"/>
    <property type="project" value="UniProtKB-UniRule"/>
</dbReference>
<evidence type="ECO:0000256" key="7">
    <source>
        <dbReference type="ARBA" id="ARBA00022884"/>
    </source>
</evidence>
<keyword evidence="2" id="KW-0963">Cytoplasm</keyword>
<evidence type="ECO:0000256" key="4">
    <source>
        <dbReference type="ARBA" id="ARBA00022771"/>
    </source>
</evidence>
<evidence type="ECO:0000313" key="12">
    <source>
        <dbReference type="Proteomes" id="UP000019118"/>
    </source>
</evidence>
<keyword evidence="6 8" id="KW-0810">Translation regulation</keyword>
<dbReference type="Gene3D" id="4.10.60.30">
    <property type="entry name" value="Nanos, RNA-binding domain"/>
    <property type="match status" value="1"/>
</dbReference>
<reference evidence="11" key="2">
    <citation type="submission" date="2024-08" db="UniProtKB">
        <authorList>
            <consortium name="EnsemblMetazoa"/>
        </authorList>
    </citation>
    <scope>IDENTIFICATION</scope>
</reference>
<dbReference type="EnsemblMetazoa" id="XM_019916954.1">
    <property type="protein sequence ID" value="XP_019772513.1"/>
    <property type="gene ID" value="LOC109546123"/>
</dbReference>
<evidence type="ECO:0000256" key="8">
    <source>
        <dbReference type="PROSITE-ProRule" id="PRU00855"/>
    </source>
</evidence>
<sequence length="166" mass="18852">MGNQNACNFCPKRQIDNNKIKKPSNDFSIDNPSLSTVYQTPKPQIPNQFKHPKKNPHKNIPKKSNSLPRKLSNAYKTVPSEPASIWRSCRFCLKNGEPREVVTSHFTRSSNGNVTCPVLRRYVCEICGATGSYSHTRKYCPFYNPLAYTDPDYNRIANALMAVNLN</sequence>
<evidence type="ECO:0000256" key="3">
    <source>
        <dbReference type="ARBA" id="ARBA00022723"/>
    </source>
</evidence>
<accession>A0AAR5QH04</accession>
<feature type="compositionally biased region" description="Basic residues" evidence="9">
    <location>
        <begin position="50"/>
        <end position="61"/>
    </location>
</feature>
<dbReference type="GO" id="GO:0005737">
    <property type="term" value="C:cytoplasm"/>
    <property type="evidence" value="ECO:0007669"/>
    <property type="project" value="UniProtKB-SubCell"/>
</dbReference>
<keyword evidence="5" id="KW-0862">Zinc</keyword>
<dbReference type="GO" id="GO:0006417">
    <property type="term" value="P:regulation of translation"/>
    <property type="evidence" value="ECO:0007669"/>
    <property type="project" value="UniProtKB-UniRule"/>
</dbReference>
<evidence type="ECO:0000256" key="6">
    <source>
        <dbReference type="ARBA" id="ARBA00022845"/>
    </source>
</evidence>
<dbReference type="AlphaFoldDB" id="A0AAR5QH04"/>
<dbReference type="InterPro" id="IPR038129">
    <property type="entry name" value="Nanos_sf"/>
</dbReference>
<evidence type="ECO:0000256" key="2">
    <source>
        <dbReference type="ARBA" id="ARBA00022490"/>
    </source>
</evidence>
<evidence type="ECO:0000256" key="1">
    <source>
        <dbReference type="ARBA" id="ARBA00004496"/>
    </source>
</evidence>
<name>A0AAR5QH04_DENPD</name>
<protein>
    <recommendedName>
        <fullName evidence="10">Nanos-type domain-containing protein</fullName>
    </recommendedName>
</protein>
<organism evidence="11 12">
    <name type="scientific">Dendroctonus ponderosae</name>
    <name type="common">Mountain pine beetle</name>
    <dbReference type="NCBI Taxonomy" id="77166"/>
    <lineage>
        <taxon>Eukaryota</taxon>
        <taxon>Metazoa</taxon>
        <taxon>Ecdysozoa</taxon>
        <taxon>Arthropoda</taxon>
        <taxon>Hexapoda</taxon>
        <taxon>Insecta</taxon>
        <taxon>Pterygota</taxon>
        <taxon>Neoptera</taxon>
        <taxon>Endopterygota</taxon>
        <taxon>Coleoptera</taxon>
        <taxon>Polyphaga</taxon>
        <taxon>Cucujiformia</taxon>
        <taxon>Curculionidae</taxon>
        <taxon>Scolytinae</taxon>
        <taxon>Dendroctonus</taxon>
    </lineage>
</organism>
<evidence type="ECO:0000256" key="5">
    <source>
        <dbReference type="ARBA" id="ARBA00022833"/>
    </source>
</evidence>
<dbReference type="InterPro" id="IPR008705">
    <property type="entry name" value="Nanos/Xcar2"/>
</dbReference>
<keyword evidence="7 8" id="KW-0694">RNA-binding</keyword>
<feature type="domain" description="Nanos-type" evidence="10">
    <location>
        <begin position="88"/>
        <end position="142"/>
    </location>
</feature>
<dbReference type="PROSITE" id="PS51522">
    <property type="entry name" value="ZF_NANOS"/>
    <property type="match status" value="1"/>
</dbReference>
<evidence type="ECO:0000256" key="9">
    <source>
        <dbReference type="SAM" id="MobiDB-lite"/>
    </source>
</evidence>
<evidence type="ECO:0000313" key="11">
    <source>
        <dbReference type="EnsemblMetazoa" id="XP_019772513.1"/>
    </source>
</evidence>